<organism evidence="1 2">
    <name type="scientific">Mycobacterium timonense</name>
    <dbReference type="NCBI Taxonomy" id="701043"/>
    <lineage>
        <taxon>Bacteria</taxon>
        <taxon>Bacillati</taxon>
        <taxon>Actinomycetota</taxon>
        <taxon>Actinomycetes</taxon>
        <taxon>Mycobacteriales</taxon>
        <taxon>Mycobacteriaceae</taxon>
        <taxon>Mycobacterium</taxon>
        <taxon>Mycobacterium avium complex (MAC)</taxon>
    </lineage>
</organism>
<comment type="caution">
    <text evidence="1">The sequence shown here is derived from an EMBL/GenBank/DDBJ whole genome shotgun (WGS) entry which is preliminary data.</text>
</comment>
<keyword evidence="2" id="KW-1185">Reference proteome</keyword>
<dbReference type="EMBL" id="BLLA01000001">
    <property type="protein sequence ID" value="GFG96471.1"/>
    <property type="molecule type" value="Genomic_DNA"/>
</dbReference>
<proteinExistence type="predicted"/>
<evidence type="ECO:0000313" key="2">
    <source>
        <dbReference type="Proteomes" id="UP000465301"/>
    </source>
</evidence>
<gene>
    <name evidence="1" type="ORF">MTIM_23500</name>
</gene>
<evidence type="ECO:0008006" key="3">
    <source>
        <dbReference type="Google" id="ProtNLM"/>
    </source>
</evidence>
<accession>A0A7I9Z676</accession>
<dbReference type="InterPro" id="IPR008884">
    <property type="entry name" value="TylF_MeTrfase"/>
</dbReference>
<reference evidence="1 2" key="1">
    <citation type="journal article" date="2019" name="Emerg. Microbes Infect.">
        <title>Comprehensive subspecies identification of 175 nontuberculous mycobacteria species based on 7547 genomic profiles.</title>
        <authorList>
            <person name="Matsumoto Y."/>
            <person name="Kinjo T."/>
            <person name="Motooka D."/>
            <person name="Nabeya D."/>
            <person name="Jung N."/>
            <person name="Uechi K."/>
            <person name="Horii T."/>
            <person name="Iida T."/>
            <person name="Fujita J."/>
            <person name="Nakamura S."/>
        </authorList>
    </citation>
    <scope>NUCLEOTIDE SEQUENCE [LARGE SCALE GENOMIC DNA]</scope>
    <source>
        <strain evidence="1 2">JCM 30726</strain>
    </source>
</reference>
<evidence type="ECO:0000313" key="1">
    <source>
        <dbReference type="EMBL" id="GFG96471.1"/>
    </source>
</evidence>
<dbReference type="SUPFAM" id="SSF53335">
    <property type="entry name" value="S-adenosyl-L-methionine-dependent methyltransferases"/>
    <property type="match status" value="1"/>
</dbReference>
<dbReference type="PANTHER" id="PTHR40036">
    <property type="entry name" value="MACROCIN O-METHYLTRANSFERASE"/>
    <property type="match status" value="1"/>
</dbReference>
<dbReference type="AlphaFoldDB" id="A0A7I9Z676"/>
<dbReference type="Gene3D" id="3.40.50.150">
    <property type="entry name" value="Vaccinia Virus protein VP39"/>
    <property type="match status" value="1"/>
</dbReference>
<sequence length="271" mass="30703">MLRLTDRLNQIGRAIRDGRSAGQSEGASLGNGQQTTLPQRGFDICKPAYSRKKLRKQFHELHDEIFWQILPEVYNFTQLSIEPMWSLYEAVRYLSARKIKGDIVECGVLLGGASMLIAKTLLSVDDTSRELWLFDSFQGFVGEQAKDDVTWYGDSIKDRYPDFGMIAENNVVSTGYPPERLHLVKGDVEKTAAENVNGDIALLRLDTDTYYSTKAELEYLYPKLVPGGILIIDDYGHALGARRAADEYFTDPNRRLLLNRVNFTNRLAVKI</sequence>
<dbReference type="Pfam" id="PF05711">
    <property type="entry name" value="TylF"/>
    <property type="match status" value="1"/>
</dbReference>
<name>A0A7I9Z676_9MYCO</name>
<dbReference type="PANTHER" id="PTHR40036:SF1">
    <property type="entry name" value="MACROCIN O-METHYLTRANSFERASE"/>
    <property type="match status" value="1"/>
</dbReference>
<dbReference type="Proteomes" id="UP000465301">
    <property type="component" value="Unassembled WGS sequence"/>
</dbReference>
<dbReference type="InterPro" id="IPR029063">
    <property type="entry name" value="SAM-dependent_MTases_sf"/>
</dbReference>
<protein>
    <recommendedName>
        <fullName evidence="3">Methyltransferase</fullName>
    </recommendedName>
</protein>